<feature type="transmembrane region" description="Helical" evidence="6">
    <location>
        <begin position="218"/>
        <end position="239"/>
    </location>
</feature>
<feature type="transmembrane region" description="Helical" evidence="6">
    <location>
        <begin position="511"/>
        <end position="538"/>
    </location>
</feature>
<keyword evidence="5 6" id="KW-0472">Membrane</keyword>
<evidence type="ECO:0000256" key="1">
    <source>
        <dbReference type="ARBA" id="ARBA00004141"/>
    </source>
</evidence>
<feature type="transmembrane region" description="Helical" evidence="6">
    <location>
        <begin position="16"/>
        <end position="38"/>
    </location>
</feature>
<sequence length="622" mass="62147">MTADAPPSAPPSSREFTVRAVVTGVALGVVFGAANAYLGLKVGMTVSASIPASVMTVALLRGRASLLEANLSQTIGSASTSLATGTIFTIPALFLWGLAPPFWQIALLALLGGILGLAAMIPLRRMLIVEAHGELPYPEGRACAEVLKATTTSASGSAWIFRGMAVGAGMKLLVALLFAVPSEAGAAVPLLPKAEVALEFAPALLAVGFILGYRQAAVVVAGAVVSSLALIPLIAWIGAGLPGPLYPERELTIAQMDASQIWRQYIRYIGAGAVATAGILTVLRNMPMMAGAFVSVARGMRKETGSTAGAAAPTDRDLPGGFIAAAIAVVIAAVALVPGLIAGDLGFVGRLVCAVGVAVFGLLSVAVAARIVGIVGVSSQPTSGITLVTLLGTAAVFAAFGWDDLGARAAVLTVGTVVAVATSKAGDISQDLKTGYLVGATPARQQLGQLIGAACACWVVAGTVLLLSSYGFGGKELAAPQATLMKTIIEGVLSGELPWGLVATGAGISGAAMLCGVSGLAFAIGVYLPIASMLPIFLGGCVRALSERGRPTGGEARSGILAAAGVVAGEGLAGVLVAGLVVSGLVPKKAPPLLGGEVGELATLALVAAICWFLYRGARTDA</sequence>
<feature type="transmembrane region" description="Helical" evidence="6">
    <location>
        <begin position="322"/>
        <end position="341"/>
    </location>
</feature>
<dbReference type="EMBL" id="JAIRAU010000040">
    <property type="protein sequence ID" value="MBZ5713287.1"/>
    <property type="molecule type" value="Genomic_DNA"/>
</dbReference>
<comment type="subcellular location">
    <subcellularLocation>
        <location evidence="1">Membrane</location>
        <topology evidence="1">Multi-pass membrane protein</topology>
    </subcellularLocation>
</comment>
<evidence type="ECO:0000256" key="4">
    <source>
        <dbReference type="ARBA" id="ARBA00022989"/>
    </source>
</evidence>
<evidence type="ECO:0000256" key="3">
    <source>
        <dbReference type="ARBA" id="ARBA00022692"/>
    </source>
</evidence>
<dbReference type="Pfam" id="PF03169">
    <property type="entry name" value="OPT"/>
    <property type="match status" value="1"/>
</dbReference>
<feature type="transmembrane region" description="Helical" evidence="6">
    <location>
        <begin position="347"/>
        <end position="372"/>
    </location>
</feature>
<feature type="transmembrane region" description="Helical" evidence="6">
    <location>
        <begin position="265"/>
        <end position="283"/>
    </location>
</feature>
<dbReference type="Proteomes" id="UP001139031">
    <property type="component" value="Unassembled WGS sequence"/>
</dbReference>
<feature type="transmembrane region" description="Helical" evidence="6">
    <location>
        <begin position="74"/>
        <end position="96"/>
    </location>
</feature>
<evidence type="ECO:0000256" key="6">
    <source>
        <dbReference type="SAM" id="Phobius"/>
    </source>
</evidence>
<dbReference type="RefSeq" id="WP_224195031.1">
    <property type="nucleotide sequence ID" value="NZ_JAIRAU010000040.1"/>
</dbReference>
<keyword evidence="4 6" id="KW-1133">Transmembrane helix</keyword>
<reference evidence="7" key="1">
    <citation type="submission" date="2021-08" db="EMBL/GenBank/DDBJ databases">
        <authorList>
            <person name="Stevens D.C."/>
        </authorList>
    </citation>
    <scope>NUCLEOTIDE SEQUENCE</scope>
    <source>
        <strain evidence="7">DSM 53165</strain>
    </source>
</reference>
<feature type="transmembrane region" description="Helical" evidence="6">
    <location>
        <begin position="384"/>
        <end position="402"/>
    </location>
</feature>
<dbReference type="InterPro" id="IPR045035">
    <property type="entry name" value="YSL-like"/>
</dbReference>
<feature type="transmembrane region" description="Helical" evidence="6">
    <location>
        <begin position="559"/>
        <end position="586"/>
    </location>
</feature>
<proteinExistence type="predicted"/>
<feature type="transmembrane region" description="Helical" evidence="6">
    <location>
        <begin position="196"/>
        <end position="213"/>
    </location>
</feature>
<feature type="transmembrane region" description="Helical" evidence="6">
    <location>
        <begin position="447"/>
        <end position="467"/>
    </location>
</feature>
<dbReference type="PANTHER" id="PTHR31645:SF0">
    <property type="entry name" value="OLIGOPEPTIDE TRANSPORTER YGL114W-RELATED"/>
    <property type="match status" value="1"/>
</dbReference>
<protein>
    <submittedName>
        <fullName evidence="7">Oligopeptide transporter, OPT family</fullName>
    </submittedName>
</protein>
<feature type="transmembrane region" description="Helical" evidence="6">
    <location>
        <begin position="102"/>
        <end position="123"/>
    </location>
</feature>
<accession>A0ABS7TYF9</accession>
<dbReference type="NCBIfam" id="TIGR00733">
    <property type="entry name" value="OPT family oligopeptide transporter"/>
    <property type="match status" value="1"/>
</dbReference>
<keyword evidence="2" id="KW-0813">Transport</keyword>
<dbReference type="InterPro" id="IPR004813">
    <property type="entry name" value="OPT"/>
</dbReference>
<keyword evidence="8" id="KW-1185">Reference proteome</keyword>
<keyword evidence="3 6" id="KW-0812">Transmembrane</keyword>
<gene>
    <name evidence="7" type="ORF">K7C98_28970</name>
</gene>
<evidence type="ECO:0000313" key="8">
    <source>
        <dbReference type="Proteomes" id="UP001139031"/>
    </source>
</evidence>
<name>A0ABS7TYF9_9BACT</name>
<comment type="caution">
    <text evidence="7">The sequence shown here is derived from an EMBL/GenBank/DDBJ whole genome shotgun (WGS) entry which is preliminary data.</text>
</comment>
<organism evidence="7 8">
    <name type="scientific">Nannocystis pusilla</name>
    <dbReference type="NCBI Taxonomy" id="889268"/>
    <lineage>
        <taxon>Bacteria</taxon>
        <taxon>Pseudomonadati</taxon>
        <taxon>Myxococcota</taxon>
        <taxon>Polyangia</taxon>
        <taxon>Nannocystales</taxon>
        <taxon>Nannocystaceae</taxon>
        <taxon>Nannocystis</taxon>
    </lineage>
</organism>
<evidence type="ECO:0000256" key="5">
    <source>
        <dbReference type="ARBA" id="ARBA00023136"/>
    </source>
</evidence>
<dbReference type="PANTHER" id="PTHR31645">
    <property type="entry name" value="OLIGOPEPTIDE TRANSPORTER YGL114W-RELATED"/>
    <property type="match status" value="1"/>
</dbReference>
<dbReference type="InterPro" id="IPR004814">
    <property type="entry name" value="Oligopep_transpt"/>
</dbReference>
<evidence type="ECO:0000256" key="2">
    <source>
        <dbReference type="ARBA" id="ARBA00022448"/>
    </source>
</evidence>
<evidence type="ECO:0000313" key="7">
    <source>
        <dbReference type="EMBL" id="MBZ5713287.1"/>
    </source>
</evidence>
<feature type="transmembrane region" description="Helical" evidence="6">
    <location>
        <begin position="598"/>
        <end position="615"/>
    </location>
</feature>